<evidence type="ECO:0000313" key="4">
    <source>
        <dbReference type="Proteomes" id="UP000324222"/>
    </source>
</evidence>
<keyword evidence="4" id="KW-1185">Reference proteome</keyword>
<feature type="transmembrane region" description="Helical" evidence="2">
    <location>
        <begin position="76"/>
        <end position="97"/>
    </location>
</feature>
<dbReference type="EMBL" id="VSRR010024147">
    <property type="protein sequence ID" value="MPC66003.1"/>
    <property type="molecule type" value="Genomic_DNA"/>
</dbReference>
<evidence type="ECO:0008006" key="5">
    <source>
        <dbReference type="Google" id="ProtNLM"/>
    </source>
</evidence>
<dbReference type="Proteomes" id="UP000324222">
    <property type="component" value="Unassembled WGS sequence"/>
</dbReference>
<keyword evidence="2" id="KW-1133">Transmembrane helix</keyword>
<protein>
    <recommendedName>
        <fullName evidence="5">C2H2-type domain-containing protein</fullName>
    </recommendedName>
</protein>
<name>A0A5B7H7A2_PORTR</name>
<reference evidence="3 4" key="1">
    <citation type="submission" date="2019-05" db="EMBL/GenBank/DDBJ databases">
        <title>Another draft genome of Portunus trituberculatus and its Hox gene families provides insights of decapod evolution.</title>
        <authorList>
            <person name="Jeong J.-H."/>
            <person name="Song I."/>
            <person name="Kim S."/>
            <person name="Choi T."/>
            <person name="Kim D."/>
            <person name="Ryu S."/>
            <person name="Kim W."/>
        </authorList>
    </citation>
    <scope>NUCLEOTIDE SEQUENCE [LARGE SCALE GENOMIC DNA]</scope>
    <source>
        <tissue evidence="3">Muscle</tissue>
    </source>
</reference>
<evidence type="ECO:0000256" key="1">
    <source>
        <dbReference type="SAM" id="MobiDB-lite"/>
    </source>
</evidence>
<organism evidence="3 4">
    <name type="scientific">Portunus trituberculatus</name>
    <name type="common">Swimming crab</name>
    <name type="synonym">Neptunus trituberculatus</name>
    <dbReference type="NCBI Taxonomy" id="210409"/>
    <lineage>
        <taxon>Eukaryota</taxon>
        <taxon>Metazoa</taxon>
        <taxon>Ecdysozoa</taxon>
        <taxon>Arthropoda</taxon>
        <taxon>Crustacea</taxon>
        <taxon>Multicrustacea</taxon>
        <taxon>Malacostraca</taxon>
        <taxon>Eumalacostraca</taxon>
        <taxon>Eucarida</taxon>
        <taxon>Decapoda</taxon>
        <taxon>Pleocyemata</taxon>
        <taxon>Brachyura</taxon>
        <taxon>Eubrachyura</taxon>
        <taxon>Portunoidea</taxon>
        <taxon>Portunidae</taxon>
        <taxon>Portuninae</taxon>
        <taxon>Portunus</taxon>
    </lineage>
</organism>
<sequence length="101" mass="10867">MAASPALRVATPPEDEEGQFEAGVGRSITVELLATWNTQLRREATARCPVAGCGITFHSAPQIQSHYVTCSGVSSATIHCHCLMMMMVMMLLVLLPYDVTG</sequence>
<evidence type="ECO:0000256" key="2">
    <source>
        <dbReference type="SAM" id="Phobius"/>
    </source>
</evidence>
<keyword evidence="2" id="KW-0472">Membrane</keyword>
<dbReference type="OrthoDB" id="6339630at2759"/>
<comment type="caution">
    <text evidence="3">The sequence shown here is derived from an EMBL/GenBank/DDBJ whole genome shotgun (WGS) entry which is preliminary data.</text>
</comment>
<accession>A0A5B7H7A2</accession>
<gene>
    <name evidence="3" type="ORF">E2C01_060146</name>
</gene>
<feature type="region of interest" description="Disordered" evidence="1">
    <location>
        <begin position="1"/>
        <end position="21"/>
    </location>
</feature>
<dbReference type="AlphaFoldDB" id="A0A5B7H7A2"/>
<proteinExistence type="predicted"/>
<keyword evidence="2" id="KW-0812">Transmembrane</keyword>
<evidence type="ECO:0000313" key="3">
    <source>
        <dbReference type="EMBL" id="MPC66003.1"/>
    </source>
</evidence>